<comment type="caution">
    <text evidence="1">The sequence shown here is derived from an EMBL/GenBank/DDBJ whole genome shotgun (WGS) entry which is preliminary data.</text>
</comment>
<dbReference type="Proteomes" id="UP000193558">
    <property type="component" value="Unassembled WGS sequence"/>
</dbReference>
<dbReference type="OrthoDB" id="6636600at2"/>
<dbReference type="EMBL" id="MLFR01000015">
    <property type="protein sequence ID" value="ORM68438.1"/>
    <property type="molecule type" value="Genomic_DNA"/>
</dbReference>
<gene>
    <name evidence="1" type="ORF">HA51_14860</name>
</gene>
<name>A0A1X1CVJ7_9GAMM</name>
<protein>
    <submittedName>
        <fullName evidence="1">Uncharacterized protein</fullName>
    </submittedName>
</protein>
<proteinExistence type="predicted"/>
<dbReference type="RefSeq" id="WP_084935437.1">
    <property type="nucleotide sequence ID" value="NZ_MLFR01000015.1"/>
</dbReference>
<evidence type="ECO:0000313" key="2">
    <source>
        <dbReference type="Proteomes" id="UP000193558"/>
    </source>
</evidence>
<organism evidence="1 2">
    <name type="scientific">Pantoea rwandensis</name>
    <dbReference type="NCBI Taxonomy" id="1076550"/>
    <lineage>
        <taxon>Bacteria</taxon>
        <taxon>Pseudomonadati</taxon>
        <taxon>Pseudomonadota</taxon>
        <taxon>Gammaproteobacteria</taxon>
        <taxon>Enterobacterales</taxon>
        <taxon>Erwiniaceae</taxon>
        <taxon>Pantoea</taxon>
    </lineage>
</organism>
<accession>A0A1X1CVJ7</accession>
<dbReference type="AlphaFoldDB" id="A0A1X1CVJ7"/>
<reference evidence="1 2" key="1">
    <citation type="journal article" date="2017" name="Antonie Van Leeuwenhoek">
        <title>Phylogenomic resolution of the bacterial genus Pantoea and its relationship with Erwinia and Tatumella.</title>
        <authorList>
            <person name="Palmer M."/>
            <person name="Steenkamp E.T."/>
            <person name="Coetzee M.P."/>
            <person name="Chan W.Y."/>
            <person name="van Zyl E."/>
            <person name="De Maayer P."/>
            <person name="Coutinho T.A."/>
            <person name="Blom J."/>
            <person name="Smits T.H."/>
            <person name="Duffy B."/>
            <person name="Venter S.N."/>
        </authorList>
    </citation>
    <scope>NUCLEOTIDE SEQUENCE [LARGE SCALE GENOMIC DNA]</scope>
    <source>
        <strain evidence="1 2">LMG 26275</strain>
    </source>
</reference>
<sequence>MIKNNNIAIFPYPDWSNLTDSDLALLKKPYCISWYEISEDGDIHYGFKTEDAKKFLKEMFFEVMFVDEMDYKTQSPVGLERGVLFFYDNKSTYSTLKDTTKKYFLSKKKESIFLRKGITNFVKATKPKFISSQKKNSLSTSLINEHLTDELPIISATYFTPEAGETIILFDENLKVKAKGVCLSMGIKIHNFNSIDQLPNPG</sequence>
<evidence type="ECO:0000313" key="1">
    <source>
        <dbReference type="EMBL" id="ORM68438.1"/>
    </source>
</evidence>